<evidence type="ECO:0000259" key="10">
    <source>
        <dbReference type="PROSITE" id="PS50866"/>
    </source>
</evidence>
<keyword evidence="4 9" id="KW-0732">Signal</keyword>
<keyword evidence="19" id="KW-1185">Reference proteome</keyword>
<evidence type="ECO:0000256" key="1">
    <source>
        <dbReference type="ARBA" id="ARBA00004479"/>
    </source>
</evidence>
<dbReference type="Proteomes" id="UP000663844">
    <property type="component" value="Unassembled WGS sequence"/>
</dbReference>
<dbReference type="Proteomes" id="UP000663877">
    <property type="component" value="Unassembled WGS sequence"/>
</dbReference>
<dbReference type="EMBL" id="CAJOAZ010002733">
    <property type="protein sequence ID" value="CAF3954840.1"/>
    <property type="molecule type" value="Genomic_DNA"/>
</dbReference>
<evidence type="ECO:0000256" key="4">
    <source>
        <dbReference type="ARBA" id="ARBA00022729"/>
    </source>
</evidence>
<dbReference type="EMBL" id="CAJNOM010000082">
    <property type="protein sequence ID" value="CAF1006670.1"/>
    <property type="molecule type" value="Genomic_DNA"/>
</dbReference>
<dbReference type="GO" id="GO:0016020">
    <property type="term" value="C:membrane"/>
    <property type="evidence" value="ECO:0007669"/>
    <property type="project" value="UniProtKB-SubCell"/>
</dbReference>
<dbReference type="InterPro" id="IPR015720">
    <property type="entry name" value="Emp24-like"/>
</dbReference>
<reference evidence="12" key="1">
    <citation type="submission" date="2021-02" db="EMBL/GenBank/DDBJ databases">
        <authorList>
            <person name="Nowell W R."/>
        </authorList>
    </citation>
    <scope>NUCLEOTIDE SEQUENCE</scope>
</reference>
<dbReference type="InterPro" id="IPR009038">
    <property type="entry name" value="GOLD_dom"/>
</dbReference>
<evidence type="ECO:0000313" key="12">
    <source>
        <dbReference type="EMBL" id="CAF0959051.1"/>
    </source>
</evidence>
<evidence type="ECO:0000313" key="14">
    <source>
        <dbReference type="EMBL" id="CAF1062274.1"/>
    </source>
</evidence>
<evidence type="ECO:0000256" key="5">
    <source>
        <dbReference type="ARBA" id="ARBA00022989"/>
    </source>
</evidence>
<dbReference type="PANTHER" id="PTHR22811">
    <property type="entry name" value="TRANSMEMBRANE EMP24 DOMAIN-CONTAINING PROTEIN"/>
    <property type="match status" value="1"/>
</dbReference>
<dbReference type="Proteomes" id="UP000663868">
    <property type="component" value="Unassembled WGS sequence"/>
</dbReference>
<evidence type="ECO:0000313" key="17">
    <source>
        <dbReference type="EMBL" id="CAF3954840.1"/>
    </source>
</evidence>
<evidence type="ECO:0000313" key="18">
    <source>
        <dbReference type="EMBL" id="CAF4075120.1"/>
    </source>
</evidence>
<evidence type="ECO:0000313" key="11">
    <source>
        <dbReference type="EMBL" id="CAF0902714.1"/>
    </source>
</evidence>
<evidence type="ECO:0000256" key="3">
    <source>
        <dbReference type="ARBA" id="ARBA00022692"/>
    </source>
</evidence>
<dbReference type="EMBL" id="CAJOAY010004575">
    <property type="protein sequence ID" value="CAF4075120.1"/>
    <property type="molecule type" value="Genomic_DNA"/>
</dbReference>
<proteinExistence type="inferred from homology"/>
<dbReference type="Proteomes" id="UP000663881">
    <property type="component" value="Unassembled WGS sequence"/>
</dbReference>
<dbReference type="Pfam" id="PF01105">
    <property type="entry name" value="EMP24_GP25L"/>
    <property type="match status" value="1"/>
</dbReference>
<sequence>MQFSTLSTLPVLLLLIEYAASISFNLPINTRKCLKEEVHKDTMVTGDYDITVLPGLSTHLDVKDTKGHTLYNKEDATKGRFAFTTEEYDIFEVCFETKLPHGQQTHHLSPQHTTKEVSIKIKHGVETKDYDALAKANKLKPLEVELNRLEDLSAAIVSDFAYMKQREEEMRDTNESTNNKVLYFSIFSMCCLMSLAIWQVLYLRRYFKAKKLID</sequence>
<name>A0A814DR45_9BILA</name>
<protein>
    <recommendedName>
        <fullName evidence="10">GOLD domain-containing protein</fullName>
    </recommendedName>
</protein>
<dbReference type="Proteomes" id="UP000663891">
    <property type="component" value="Unassembled WGS sequence"/>
</dbReference>
<dbReference type="AlphaFoldDB" id="A0A814DR45"/>
<keyword evidence="3 7" id="KW-0812">Transmembrane</keyword>
<dbReference type="OrthoDB" id="759142at2759"/>
<evidence type="ECO:0000256" key="7">
    <source>
        <dbReference type="RuleBase" id="RU003827"/>
    </source>
</evidence>
<dbReference type="PROSITE" id="PS50866">
    <property type="entry name" value="GOLD"/>
    <property type="match status" value="1"/>
</dbReference>
<evidence type="ECO:0000256" key="8">
    <source>
        <dbReference type="SAM" id="Phobius"/>
    </source>
</evidence>
<keyword evidence="5 8" id="KW-1133">Transmembrane helix</keyword>
<gene>
    <name evidence="12" type="ORF">BJG266_LOCUS13644</name>
    <name evidence="11" type="ORF">IZO911_LOCUS12342</name>
    <name evidence="15" type="ORF">JYZ213_LOCUS46001</name>
    <name evidence="16" type="ORF">KXQ929_LOCUS24765</name>
    <name evidence="18" type="ORF">OKA104_LOCUS34218</name>
    <name evidence="17" type="ORF">OXD698_LOCUS26909</name>
    <name evidence="13" type="ORF">QVE165_LOCUS15235</name>
    <name evidence="14" type="ORF">VCS650_LOCUS18013</name>
</gene>
<dbReference type="EMBL" id="CAJNOI010000055">
    <property type="protein sequence ID" value="CAF0959051.1"/>
    <property type="molecule type" value="Genomic_DNA"/>
</dbReference>
<keyword evidence="6 8" id="KW-0472">Membrane</keyword>
<feature type="domain" description="GOLD" evidence="10">
    <location>
        <begin position="31"/>
        <end position="148"/>
    </location>
</feature>
<evidence type="ECO:0000313" key="15">
    <source>
        <dbReference type="EMBL" id="CAF1546123.1"/>
    </source>
</evidence>
<dbReference type="Proteomes" id="UP000663860">
    <property type="component" value="Unassembled WGS sequence"/>
</dbReference>
<dbReference type="Proteomes" id="UP000663845">
    <property type="component" value="Unassembled WGS sequence"/>
</dbReference>
<dbReference type="Proteomes" id="UP000663832">
    <property type="component" value="Unassembled WGS sequence"/>
</dbReference>
<evidence type="ECO:0000313" key="16">
    <source>
        <dbReference type="EMBL" id="CAF3936376.1"/>
    </source>
</evidence>
<dbReference type="EMBL" id="CAJOBB010002085">
    <property type="protein sequence ID" value="CAF3936376.1"/>
    <property type="molecule type" value="Genomic_DNA"/>
</dbReference>
<dbReference type="EMBL" id="CAJNOG010004900">
    <property type="protein sequence ID" value="CAF1546123.1"/>
    <property type="molecule type" value="Genomic_DNA"/>
</dbReference>
<comment type="similarity">
    <text evidence="2 7">Belongs to the EMP24/GP25L family.</text>
</comment>
<organism evidence="12 20">
    <name type="scientific">Adineta steineri</name>
    <dbReference type="NCBI Taxonomy" id="433720"/>
    <lineage>
        <taxon>Eukaryota</taxon>
        <taxon>Metazoa</taxon>
        <taxon>Spiralia</taxon>
        <taxon>Gnathifera</taxon>
        <taxon>Rotifera</taxon>
        <taxon>Eurotatoria</taxon>
        <taxon>Bdelloidea</taxon>
        <taxon>Adinetida</taxon>
        <taxon>Adinetidae</taxon>
        <taxon>Adineta</taxon>
    </lineage>
</organism>
<dbReference type="EMBL" id="CAJNON010000169">
    <property type="protein sequence ID" value="CAF1062274.1"/>
    <property type="molecule type" value="Genomic_DNA"/>
</dbReference>
<comment type="caution">
    <text evidence="12">The sequence shown here is derived from an EMBL/GenBank/DDBJ whole genome shotgun (WGS) entry which is preliminary data.</text>
</comment>
<feature type="chain" id="PRO_5035684079" description="GOLD domain-containing protein" evidence="9">
    <location>
        <begin position="22"/>
        <end position="214"/>
    </location>
</feature>
<dbReference type="SMART" id="SM01190">
    <property type="entry name" value="EMP24_GP25L"/>
    <property type="match status" value="1"/>
</dbReference>
<evidence type="ECO:0000313" key="13">
    <source>
        <dbReference type="EMBL" id="CAF1006670.1"/>
    </source>
</evidence>
<evidence type="ECO:0000256" key="6">
    <source>
        <dbReference type="ARBA" id="ARBA00023136"/>
    </source>
</evidence>
<accession>A0A814DR45</accession>
<comment type="subcellular location">
    <subcellularLocation>
        <location evidence="1 7">Membrane</location>
        <topology evidence="1 7">Single-pass type I membrane protein</topology>
    </subcellularLocation>
</comment>
<evidence type="ECO:0000313" key="19">
    <source>
        <dbReference type="Proteomes" id="UP000663832"/>
    </source>
</evidence>
<evidence type="ECO:0000256" key="9">
    <source>
        <dbReference type="SAM" id="SignalP"/>
    </source>
</evidence>
<evidence type="ECO:0000256" key="2">
    <source>
        <dbReference type="ARBA" id="ARBA00007104"/>
    </source>
</evidence>
<feature type="signal peptide" evidence="9">
    <location>
        <begin position="1"/>
        <end position="21"/>
    </location>
</feature>
<evidence type="ECO:0000313" key="20">
    <source>
        <dbReference type="Proteomes" id="UP000663877"/>
    </source>
</evidence>
<dbReference type="EMBL" id="CAJNOE010000095">
    <property type="protein sequence ID" value="CAF0902714.1"/>
    <property type="molecule type" value="Genomic_DNA"/>
</dbReference>
<feature type="transmembrane region" description="Helical" evidence="8">
    <location>
        <begin position="181"/>
        <end position="203"/>
    </location>
</feature>